<sequence>MSKKYRILVSDTVIVPVEGKLTDAAGKPVPFKFTLTCKRSDQAQMKEKFDGKGLVFADFMQEVTTGWAGQRLVMEEDGETPAEFCADALSALLNVNGMGLLCFNAYTAENGAKAKN</sequence>
<protein>
    <recommendedName>
        <fullName evidence="5">Phage tail assembly protein</fullName>
    </recommendedName>
</protein>
<dbReference type="Proteomes" id="UP000628442">
    <property type="component" value="Unassembled WGS sequence"/>
</dbReference>
<proteinExistence type="predicted"/>
<dbReference type="OrthoDB" id="9154734at2"/>
<organism evidence="1 4">
    <name type="scientific">Pseudoduganella albidiflava</name>
    <dbReference type="NCBI Taxonomy" id="321983"/>
    <lineage>
        <taxon>Bacteria</taxon>
        <taxon>Pseudomonadati</taxon>
        <taxon>Pseudomonadota</taxon>
        <taxon>Betaproteobacteria</taxon>
        <taxon>Burkholderiales</taxon>
        <taxon>Oxalobacteraceae</taxon>
        <taxon>Telluria group</taxon>
        <taxon>Pseudoduganella</taxon>
    </lineage>
</organism>
<dbReference type="AlphaFoldDB" id="A0A411X307"/>
<evidence type="ECO:0000313" key="4">
    <source>
        <dbReference type="Proteomes" id="UP000628442"/>
    </source>
</evidence>
<evidence type="ECO:0000313" key="3">
    <source>
        <dbReference type="Proteomes" id="UP000292307"/>
    </source>
</evidence>
<accession>A0A411X307</accession>
<evidence type="ECO:0008006" key="5">
    <source>
        <dbReference type="Google" id="ProtNLM"/>
    </source>
</evidence>
<gene>
    <name evidence="2" type="ORF">EYF70_22510</name>
    <name evidence="1" type="ORF">GCM10007387_57810</name>
</gene>
<dbReference type="EMBL" id="CP036401">
    <property type="protein sequence ID" value="QBI03288.1"/>
    <property type="molecule type" value="Genomic_DNA"/>
</dbReference>
<dbReference type="Proteomes" id="UP000292307">
    <property type="component" value="Chromosome"/>
</dbReference>
<evidence type="ECO:0000313" key="1">
    <source>
        <dbReference type="EMBL" id="GGY68065.1"/>
    </source>
</evidence>
<reference evidence="1" key="3">
    <citation type="submission" date="2022-12" db="EMBL/GenBank/DDBJ databases">
        <authorList>
            <person name="Sun Q."/>
            <person name="Kim S."/>
        </authorList>
    </citation>
    <scope>NUCLEOTIDE SEQUENCE</scope>
    <source>
        <strain evidence="1">KCTC 12343</strain>
    </source>
</reference>
<name>A0A411X307_9BURK</name>
<reference evidence="1" key="1">
    <citation type="journal article" date="2014" name="Int. J. Syst. Evol. Microbiol.">
        <title>Complete genome sequence of Corynebacterium casei LMG S-19264T (=DSM 44701T), isolated from a smear-ripened cheese.</title>
        <authorList>
            <consortium name="US DOE Joint Genome Institute (JGI-PGF)"/>
            <person name="Walter F."/>
            <person name="Albersmeier A."/>
            <person name="Kalinowski J."/>
            <person name="Ruckert C."/>
        </authorList>
    </citation>
    <scope>NUCLEOTIDE SEQUENCE</scope>
    <source>
        <strain evidence="1">KCTC 12343</strain>
    </source>
</reference>
<dbReference type="EMBL" id="BMWV01000023">
    <property type="protein sequence ID" value="GGY68065.1"/>
    <property type="molecule type" value="Genomic_DNA"/>
</dbReference>
<dbReference type="RefSeq" id="WP_131147391.1">
    <property type="nucleotide sequence ID" value="NZ_BMWV01000023.1"/>
</dbReference>
<evidence type="ECO:0000313" key="2">
    <source>
        <dbReference type="EMBL" id="QBI03288.1"/>
    </source>
</evidence>
<reference evidence="2 3" key="2">
    <citation type="submission" date="2019-02" db="EMBL/GenBank/DDBJ databases">
        <title>Draft Genome Sequences of Six Type Strains of the Genus Massilia.</title>
        <authorList>
            <person name="Miess H."/>
            <person name="Frediansyhah A."/>
            <person name="Gross H."/>
        </authorList>
    </citation>
    <scope>NUCLEOTIDE SEQUENCE [LARGE SCALE GENOMIC DNA]</scope>
    <source>
        <strain evidence="2 3">DSM 17472</strain>
    </source>
</reference>
<keyword evidence="3" id="KW-1185">Reference proteome</keyword>